<comment type="subcellular location">
    <subcellularLocation>
        <location evidence="10">Mitochondrion inner membrane</location>
        <topology evidence="10">Peripheral membrane protein</topology>
        <orientation evidence="10">Intermembrane side</orientation>
    </subcellularLocation>
</comment>
<dbReference type="OrthoDB" id="274922at2759"/>
<comment type="domain">
    <text evidence="10">The twin CX3C motif contains 4 conserved Cys residues that form 2 disulfide bonds in the mitochondrial intermembrane space.</text>
</comment>
<reference evidence="12 13" key="1">
    <citation type="submission" date="2016-04" db="EMBL/GenBank/DDBJ databases">
        <title>The genome of Intoshia linei affirms orthonectids as highly simplified spiralians.</title>
        <authorList>
            <person name="Mikhailov K.V."/>
            <person name="Slusarev G.S."/>
            <person name="Nikitin M.A."/>
            <person name="Logacheva M.D."/>
            <person name="Penin A."/>
            <person name="Aleoshin V."/>
            <person name="Panchin Y.V."/>
        </authorList>
    </citation>
    <scope>NUCLEOTIDE SEQUENCE [LARGE SCALE GENOMIC DNA]</scope>
    <source>
        <strain evidence="12">Intl2013</strain>
        <tissue evidence="12">Whole animal</tissue>
    </source>
</reference>
<accession>A0A177ARR3</accession>
<comment type="function">
    <text evidence="10">Mitochondrial intermembrane chaperone that participates in the import and insertion of some multi-pass transmembrane proteins into the mitochondrial inner membrane. Also required for the transfer of beta-barrel precursors from the TOM complex to the sorting and assembly machinery (SAM complex) of the outer membrane. Acts as a chaperone-like protein that protects the hydrophobic precursors from aggregation and guide them through the mitochondrial intermembrane space.</text>
</comment>
<dbReference type="Proteomes" id="UP000078046">
    <property type="component" value="Unassembled WGS sequence"/>
</dbReference>
<dbReference type="GO" id="GO:0015031">
    <property type="term" value="P:protein transport"/>
    <property type="evidence" value="ECO:0007669"/>
    <property type="project" value="UniProtKB-KW"/>
</dbReference>
<evidence type="ECO:0000256" key="4">
    <source>
        <dbReference type="ARBA" id="ARBA00022833"/>
    </source>
</evidence>
<proteinExistence type="inferred from homology"/>
<dbReference type="GO" id="GO:0005743">
    <property type="term" value="C:mitochondrial inner membrane"/>
    <property type="evidence" value="ECO:0007669"/>
    <property type="project" value="UniProtKB-SubCell"/>
</dbReference>
<comment type="caution">
    <text evidence="12">The sequence shown here is derived from an EMBL/GenBank/DDBJ whole genome shotgun (WGS) entry which is preliminary data.</text>
</comment>
<evidence type="ECO:0000256" key="8">
    <source>
        <dbReference type="ARBA" id="ARBA00023157"/>
    </source>
</evidence>
<evidence type="ECO:0000256" key="7">
    <source>
        <dbReference type="ARBA" id="ARBA00023128"/>
    </source>
</evidence>
<feature type="domain" description="Tim10-like" evidence="11">
    <location>
        <begin position="9"/>
        <end position="66"/>
    </location>
</feature>
<dbReference type="SUPFAM" id="SSF144122">
    <property type="entry name" value="Tim10-like"/>
    <property type="match status" value="1"/>
</dbReference>
<keyword evidence="5 10" id="KW-0653">Protein transport</keyword>
<evidence type="ECO:0000256" key="6">
    <source>
        <dbReference type="ARBA" id="ARBA00023010"/>
    </source>
</evidence>
<keyword evidence="10" id="KW-0143">Chaperone</keyword>
<gene>
    <name evidence="12" type="ORF">A3Q56_07602</name>
</gene>
<dbReference type="PANTHER" id="PTHR11038:SF16">
    <property type="entry name" value="MITOCHONDRIAL IMPORT INNER MEMBRANE TRANSLOCASE SUBUNIT TIM10"/>
    <property type="match status" value="1"/>
</dbReference>
<evidence type="ECO:0000256" key="3">
    <source>
        <dbReference type="ARBA" id="ARBA00022723"/>
    </source>
</evidence>
<evidence type="ECO:0000313" key="13">
    <source>
        <dbReference type="Proteomes" id="UP000078046"/>
    </source>
</evidence>
<keyword evidence="10" id="KW-0999">Mitochondrion inner membrane</keyword>
<evidence type="ECO:0000313" key="12">
    <source>
        <dbReference type="EMBL" id="OAF64688.1"/>
    </source>
</evidence>
<comment type="function">
    <text evidence="9">Mitochondrial intermembrane chaperone that participates in the import and insertion of multi-pass transmembrane proteins into the mitochondrial inner membrane. May also be required for the transfer of beta-barrel precursors from the TOM complex to the sorting and assembly machinery (SAM complex) of the outer membrane. Acts as a chaperone-like protein that protects the hydrophobic precursors from aggregation and guide them through the mitochondrial intermembrane space.</text>
</comment>
<comment type="subunit">
    <text evidence="10">Heterohexamer.</text>
</comment>
<dbReference type="PANTHER" id="PTHR11038">
    <property type="entry name" value="MITOCHONDRIAL IMPORT INNER MEMBRANE TRANSLOCASE SUBUNIT TIM10"/>
    <property type="match status" value="1"/>
</dbReference>
<protein>
    <recommendedName>
        <fullName evidence="10">Mitochondrial import inner membrane translocase subunit</fullName>
    </recommendedName>
</protein>
<name>A0A177ARR3_9BILA</name>
<comment type="similarity">
    <text evidence="1 10">Belongs to the small Tim family.</text>
</comment>
<evidence type="ECO:0000256" key="9">
    <source>
        <dbReference type="ARBA" id="ARBA00025311"/>
    </source>
</evidence>
<dbReference type="AlphaFoldDB" id="A0A177ARR3"/>
<dbReference type="GO" id="GO:0046872">
    <property type="term" value="F:metal ion binding"/>
    <property type="evidence" value="ECO:0007669"/>
    <property type="project" value="UniProtKB-KW"/>
</dbReference>
<dbReference type="Gene3D" id="1.10.287.810">
    <property type="entry name" value="Mitochondrial import inner membrane translocase subunit tim13 like domains"/>
    <property type="match status" value="1"/>
</dbReference>
<evidence type="ECO:0000256" key="5">
    <source>
        <dbReference type="ARBA" id="ARBA00022927"/>
    </source>
</evidence>
<evidence type="ECO:0000256" key="10">
    <source>
        <dbReference type="RuleBase" id="RU367043"/>
    </source>
</evidence>
<keyword evidence="6 10" id="KW-0811">Translocation</keyword>
<keyword evidence="13" id="KW-1185">Reference proteome</keyword>
<sequence length="81" mass="9513">MSNEKLINLEMEMMADMYRRMMDECEQKCMAKNYRDSDLSKAESVCLDRCVDKFVELHEMLGAQLNKTTMKSNENIVPPKK</sequence>
<keyword evidence="4" id="KW-0862">Zinc</keyword>
<organism evidence="12 13">
    <name type="scientific">Intoshia linei</name>
    <dbReference type="NCBI Taxonomy" id="1819745"/>
    <lineage>
        <taxon>Eukaryota</taxon>
        <taxon>Metazoa</taxon>
        <taxon>Spiralia</taxon>
        <taxon>Lophotrochozoa</taxon>
        <taxon>Mesozoa</taxon>
        <taxon>Orthonectida</taxon>
        <taxon>Rhopaluridae</taxon>
        <taxon>Intoshia</taxon>
    </lineage>
</organism>
<keyword evidence="10" id="KW-0472">Membrane</keyword>
<dbReference type="Pfam" id="PF02953">
    <property type="entry name" value="zf-Tim10_DDP"/>
    <property type="match status" value="1"/>
</dbReference>
<keyword evidence="2 10" id="KW-0813">Transport</keyword>
<dbReference type="GO" id="GO:0045039">
    <property type="term" value="P:protein insertion into mitochondrial inner membrane"/>
    <property type="evidence" value="ECO:0007669"/>
    <property type="project" value="TreeGrafter"/>
</dbReference>
<evidence type="ECO:0000259" key="11">
    <source>
        <dbReference type="Pfam" id="PF02953"/>
    </source>
</evidence>
<keyword evidence="7 10" id="KW-0496">Mitochondrion</keyword>
<dbReference type="EMBL" id="LWCA01001671">
    <property type="protein sequence ID" value="OAF64688.1"/>
    <property type="molecule type" value="Genomic_DNA"/>
</dbReference>
<keyword evidence="3" id="KW-0479">Metal-binding</keyword>
<dbReference type="InterPro" id="IPR035427">
    <property type="entry name" value="Tim10-like_dom_sf"/>
</dbReference>
<dbReference type="InterPro" id="IPR004217">
    <property type="entry name" value="Tim10-like"/>
</dbReference>
<evidence type="ECO:0000256" key="2">
    <source>
        <dbReference type="ARBA" id="ARBA00022448"/>
    </source>
</evidence>
<keyword evidence="8 10" id="KW-1015">Disulfide bond</keyword>
<evidence type="ECO:0000256" key="1">
    <source>
        <dbReference type="ARBA" id="ARBA00006720"/>
    </source>
</evidence>